<dbReference type="InterPro" id="IPR008978">
    <property type="entry name" value="HSP20-like_chaperone"/>
</dbReference>
<evidence type="ECO:0000259" key="3">
    <source>
        <dbReference type="PROSITE" id="PS01031"/>
    </source>
</evidence>
<dbReference type="SUPFAM" id="SSF49764">
    <property type="entry name" value="HSP20-like chaperones"/>
    <property type="match status" value="1"/>
</dbReference>
<comment type="caution">
    <text evidence="4">The sequence shown here is derived from an EMBL/GenBank/DDBJ whole genome shotgun (WGS) entry which is preliminary data.</text>
</comment>
<dbReference type="PANTHER" id="PTHR11527">
    <property type="entry name" value="HEAT-SHOCK PROTEIN 20 FAMILY MEMBER"/>
    <property type="match status" value="1"/>
</dbReference>
<evidence type="ECO:0000313" key="4">
    <source>
        <dbReference type="EMBL" id="KAF1305624.1"/>
    </source>
</evidence>
<protein>
    <submittedName>
        <fullName evidence="4">Heat-shock protein</fullName>
    </submittedName>
</protein>
<sequence>MANDVTPRNSSLFDMTPFDFLGNAGRNFLDGFKENLVKTDIFETEENYTVEAELPGIPKENIQVDYTNGVLTIEGAHQTETEKKDDKGTVVRSERSYNSVKRQFMIDNVKEEDIKAAYQDGILKITLPKAQVKVEHKKAIPIE</sequence>
<dbReference type="Gene3D" id="2.60.40.790">
    <property type="match status" value="1"/>
</dbReference>
<evidence type="ECO:0000256" key="1">
    <source>
        <dbReference type="PROSITE-ProRule" id="PRU00285"/>
    </source>
</evidence>
<dbReference type="InterPro" id="IPR002068">
    <property type="entry name" value="A-crystallin/Hsp20_dom"/>
</dbReference>
<dbReference type="InterPro" id="IPR031107">
    <property type="entry name" value="Small_HSP"/>
</dbReference>
<dbReference type="PROSITE" id="PS01031">
    <property type="entry name" value="SHSP"/>
    <property type="match status" value="1"/>
</dbReference>
<accession>A0ABQ6Z229</accession>
<dbReference type="RefSeq" id="WP_161901126.1">
    <property type="nucleotide sequence ID" value="NZ_MAEL01000012.1"/>
</dbReference>
<name>A0ABQ6Z229_9ENTE</name>
<evidence type="ECO:0000256" key="2">
    <source>
        <dbReference type="RuleBase" id="RU003616"/>
    </source>
</evidence>
<comment type="similarity">
    <text evidence="1 2">Belongs to the small heat shock protein (HSP20) family.</text>
</comment>
<organism evidence="4 5">
    <name type="scientific">Candidatus Enterococcus willemsii</name>
    <dbReference type="NCBI Taxonomy" id="1857215"/>
    <lineage>
        <taxon>Bacteria</taxon>
        <taxon>Bacillati</taxon>
        <taxon>Bacillota</taxon>
        <taxon>Bacilli</taxon>
        <taxon>Lactobacillales</taxon>
        <taxon>Enterococcaceae</taxon>
        <taxon>Enterococcus</taxon>
    </lineage>
</organism>
<dbReference type="EMBL" id="MAEL01000012">
    <property type="protein sequence ID" value="KAF1305624.1"/>
    <property type="molecule type" value="Genomic_DNA"/>
</dbReference>
<evidence type="ECO:0000313" key="5">
    <source>
        <dbReference type="Proteomes" id="UP000782705"/>
    </source>
</evidence>
<feature type="domain" description="SHSP" evidence="3">
    <location>
        <begin position="30"/>
        <end position="143"/>
    </location>
</feature>
<dbReference type="Proteomes" id="UP000782705">
    <property type="component" value="Unassembled WGS sequence"/>
</dbReference>
<proteinExistence type="inferred from homology"/>
<keyword evidence="5" id="KW-1185">Reference proteome</keyword>
<reference evidence="4 5" key="1">
    <citation type="submission" date="2016-06" db="EMBL/GenBank/DDBJ databases">
        <title>Four novel species of enterococci isolated from chicken manure.</title>
        <authorList>
            <person name="Van Tyne D."/>
        </authorList>
    </citation>
    <scope>NUCLEOTIDE SEQUENCE [LARGE SCALE GENOMIC DNA]</scope>
    <source>
        <strain evidence="4 5">CU12B</strain>
    </source>
</reference>
<gene>
    <name evidence="4" type="ORF">BAU17_13460</name>
</gene>
<dbReference type="Pfam" id="PF00011">
    <property type="entry name" value="HSP20"/>
    <property type="match status" value="1"/>
</dbReference>
<dbReference type="CDD" id="cd06471">
    <property type="entry name" value="ACD_LpsHSP_like"/>
    <property type="match status" value="1"/>
</dbReference>